<reference evidence="6 7" key="1">
    <citation type="submission" date="2016-12" db="EMBL/GenBank/DDBJ databases">
        <title>Discovery of methanogenic haloarchaea.</title>
        <authorList>
            <person name="Sorokin D.Y."/>
            <person name="Makarova K.S."/>
            <person name="Abbas B."/>
            <person name="Ferrer M."/>
            <person name="Golyshin P.N."/>
        </authorList>
    </citation>
    <scope>NUCLEOTIDE SEQUENCE [LARGE SCALE GENOMIC DNA]</scope>
    <source>
        <strain evidence="6">AMET1</strain>
    </source>
</reference>
<dbReference type="InterPro" id="IPR003689">
    <property type="entry name" value="ZIP"/>
</dbReference>
<dbReference type="GO" id="GO:0046873">
    <property type="term" value="F:metal ion transmembrane transporter activity"/>
    <property type="evidence" value="ECO:0007669"/>
    <property type="project" value="InterPro"/>
</dbReference>
<evidence type="ECO:0000256" key="3">
    <source>
        <dbReference type="ARBA" id="ARBA00022989"/>
    </source>
</evidence>
<dbReference type="AlphaFoldDB" id="A0A1Y3GFB1"/>
<keyword evidence="7" id="KW-1185">Reference proteome</keyword>
<dbReference type="RefSeq" id="WP_086637043.1">
    <property type="nucleotide sequence ID" value="NZ_MRZU01000003.1"/>
</dbReference>
<feature type="transmembrane region" description="Helical" evidence="5">
    <location>
        <begin position="6"/>
        <end position="26"/>
    </location>
</feature>
<comment type="subcellular location">
    <subcellularLocation>
        <location evidence="1">Membrane</location>
        <topology evidence="1">Multi-pass membrane protein</topology>
    </subcellularLocation>
</comment>
<evidence type="ECO:0000256" key="4">
    <source>
        <dbReference type="ARBA" id="ARBA00023136"/>
    </source>
</evidence>
<dbReference type="OrthoDB" id="306421at2157"/>
<evidence type="ECO:0000256" key="2">
    <source>
        <dbReference type="ARBA" id="ARBA00022692"/>
    </source>
</evidence>
<name>A0A1Y3GFB1_9EURY</name>
<comment type="caution">
    <text evidence="6">The sequence shown here is derived from an EMBL/GenBank/DDBJ whole genome shotgun (WGS) entry which is preliminary data.</text>
</comment>
<feature type="transmembrane region" description="Helical" evidence="5">
    <location>
        <begin position="170"/>
        <end position="191"/>
    </location>
</feature>
<evidence type="ECO:0000256" key="5">
    <source>
        <dbReference type="SAM" id="Phobius"/>
    </source>
</evidence>
<evidence type="ECO:0000256" key="1">
    <source>
        <dbReference type="ARBA" id="ARBA00004141"/>
    </source>
</evidence>
<protein>
    <submittedName>
        <fullName evidence="6">Putative divalent heavy-metal cations transporter</fullName>
    </submittedName>
</protein>
<feature type="transmembrane region" description="Helical" evidence="5">
    <location>
        <begin position="228"/>
        <end position="249"/>
    </location>
</feature>
<evidence type="ECO:0000313" key="7">
    <source>
        <dbReference type="Proteomes" id="UP000195137"/>
    </source>
</evidence>
<evidence type="ECO:0000313" key="6">
    <source>
        <dbReference type="EMBL" id="OUJ18993.1"/>
    </source>
</evidence>
<dbReference type="PANTHER" id="PTHR16950:SF16">
    <property type="entry name" value="ZINC TRANSPORTER ZIP13"/>
    <property type="match status" value="1"/>
</dbReference>
<feature type="transmembrane region" description="Helical" evidence="5">
    <location>
        <begin position="38"/>
        <end position="56"/>
    </location>
</feature>
<dbReference type="Proteomes" id="UP000195137">
    <property type="component" value="Unassembled WGS sequence"/>
</dbReference>
<feature type="transmembrane region" description="Helical" evidence="5">
    <location>
        <begin position="68"/>
        <end position="86"/>
    </location>
</feature>
<feature type="transmembrane region" description="Helical" evidence="5">
    <location>
        <begin position="198"/>
        <end position="216"/>
    </location>
</feature>
<dbReference type="EMBL" id="MRZU01000003">
    <property type="protein sequence ID" value="OUJ18993.1"/>
    <property type="molecule type" value="Genomic_DNA"/>
</dbReference>
<keyword evidence="2 5" id="KW-0812">Transmembrane</keyword>
<keyword evidence="3 5" id="KW-1133">Transmembrane helix</keyword>
<gene>
    <name evidence="6" type="ORF">AMET1_0644</name>
</gene>
<dbReference type="Pfam" id="PF02535">
    <property type="entry name" value="Zip"/>
    <property type="match status" value="1"/>
</dbReference>
<dbReference type="PANTHER" id="PTHR16950">
    <property type="entry name" value="ZINC TRANSPORTER SLC39A7 HISTIDINE-RICH MEMBRANE PROTEIN KE4"/>
    <property type="match status" value="1"/>
</dbReference>
<sequence length="253" mass="27467">MQELIWILTATTIIALLAWIGILTLALKQKTFKKLIKLLVAFAAGTLIAAAFIHLIPEAFDNLGVGHGELTAPLLIIGGFLFFFILEQYLHWHHCHKTPQEHEKTPFSYLILIANGIHNYVDGILIGAAFLVDYSLGIVTAIGVAAHEIPQELGNFGILVYGGWEKIKALSVNFIAALLIVPGGITAYLGAEIIDPMYIIPLAAGGFIYIGAADLIPEIHDGENLKTSLIILTMFILGIAIILGVETLIPHHH</sequence>
<dbReference type="GO" id="GO:0016020">
    <property type="term" value="C:membrane"/>
    <property type="evidence" value="ECO:0007669"/>
    <property type="project" value="UniProtKB-SubCell"/>
</dbReference>
<accession>A0A1Y3GFB1</accession>
<organism evidence="6 7">
    <name type="scientific">Methanonatronarchaeum thermophilum</name>
    <dbReference type="NCBI Taxonomy" id="1927129"/>
    <lineage>
        <taxon>Archaea</taxon>
        <taxon>Methanobacteriati</taxon>
        <taxon>Methanobacteriota</taxon>
        <taxon>Methanonatronarchaeia</taxon>
        <taxon>Methanonatronarchaeales</taxon>
        <taxon>Methanonatronarchaeaceae</taxon>
        <taxon>Methanonatronarchaeum</taxon>
    </lineage>
</organism>
<proteinExistence type="predicted"/>
<keyword evidence="4 5" id="KW-0472">Membrane</keyword>